<dbReference type="PANTHER" id="PTHR32552:SF81">
    <property type="entry name" value="TONB-DEPENDENT OUTER MEMBRANE RECEPTOR"/>
    <property type="match status" value="1"/>
</dbReference>
<dbReference type="GO" id="GO:0009279">
    <property type="term" value="C:cell outer membrane"/>
    <property type="evidence" value="ECO:0007669"/>
    <property type="project" value="UniProtKB-SubCell"/>
</dbReference>
<evidence type="ECO:0000256" key="6">
    <source>
        <dbReference type="ARBA" id="ARBA00023065"/>
    </source>
</evidence>
<sequence length="894" mass="98260">MQGRSNKMLKVNKVHQAVLCALSASTVATTVHAQAIEEIVVTATKRAANMQDIPIAVQAMGSQRLEEENIQSFVDYVKYLPSVNAGGRGPGQNEIYIRGAAVDAINITVAESQGSAPNVALYLDEQPVTAGGRNLDVYISDMERIEVLPGPQGTLYGASSMAGTVRLITNKPVLDEFSASFNGSWSKTDGGEDSNSVEAMFNVPLVDGKMAFRAALYSDNQGGYIDNIEGTFQASHLVNPTFPGTSVTYAEGHKFANGTVVQAGGMTVPVIKEIANNASSAEDDFNDAHYAGARLGLKWLLNDNWDLLLQHTQQALRTEGVFDYDLDKGDLKVSRFTPDKLDDAFTQTAWTLTGSIGDLDVVYTGAYLDRSVEAQLDYTGYTNIGAFISGYQCEYLVGGWYTGDYTMGSPYTWDPTLGGDPGVIECGTPANAVHLDNEMTRLTNEIRVNTNFDGMLNFSGGFFFEDFEIKHIGDFNYLAPYQQHWNGIDINRNSTFTSSAANARGVVTAGTQFRNDNLRTENQTAIFGEVNFELTDAINLTAGFRKYDLEYDFQGYGAWRYGNRPIFVDDNDATNDIRPNVTGGRDYATNFTGIRPLNVDDTLMKFTASFTPNDDTLIYATFSEGYRPGGFNRAAAKAGAYNAAATNETDLGLQCGDKAAINSHADGFPGYCLPYAFRSDTLKNMEVGLKTTVLDGRLRFNGAFYSIDWEDIQVSQFDSQHISILTVVDNGGDAEITGFEGDITWAATDNLTVYGAFSHNDTELTRVDPAFAMVVMDAGRPLPLTPELQYSVRARYEWERGVNNYHVQAGFRHAGKALNSIVDTTEEPNSWQKAYTVVDASLGLNNSQDNWGLEIFIKNLTDERAQLHINRQDFFERVTTNRPRTVGLRLSYDF</sequence>
<dbReference type="SUPFAM" id="SSF56935">
    <property type="entry name" value="Porins"/>
    <property type="match status" value="1"/>
</dbReference>
<dbReference type="Pfam" id="PF00593">
    <property type="entry name" value="TonB_dep_Rec_b-barrel"/>
    <property type="match status" value="1"/>
</dbReference>
<keyword evidence="2" id="KW-0813">Transport</keyword>
<feature type="domain" description="TonB-dependent receptor plug" evidence="11">
    <location>
        <begin position="51"/>
        <end position="164"/>
    </location>
</feature>
<dbReference type="InterPro" id="IPR012910">
    <property type="entry name" value="Plug_dom"/>
</dbReference>
<name>A0A381QCU3_9ZZZZ</name>
<dbReference type="AlphaFoldDB" id="A0A381QCU3"/>
<dbReference type="PROSITE" id="PS52016">
    <property type="entry name" value="TONB_DEPENDENT_REC_3"/>
    <property type="match status" value="1"/>
</dbReference>
<dbReference type="InterPro" id="IPR036942">
    <property type="entry name" value="Beta-barrel_TonB_sf"/>
</dbReference>
<evidence type="ECO:0008006" key="13">
    <source>
        <dbReference type="Google" id="ProtNLM"/>
    </source>
</evidence>
<evidence type="ECO:0000256" key="2">
    <source>
        <dbReference type="ARBA" id="ARBA00022448"/>
    </source>
</evidence>
<keyword evidence="4" id="KW-0812">Transmembrane</keyword>
<keyword evidence="7" id="KW-0798">TonB box</keyword>
<evidence type="ECO:0000256" key="1">
    <source>
        <dbReference type="ARBA" id="ARBA00004571"/>
    </source>
</evidence>
<proteinExistence type="predicted"/>
<evidence type="ECO:0000256" key="3">
    <source>
        <dbReference type="ARBA" id="ARBA00022496"/>
    </source>
</evidence>
<evidence type="ECO:0000256" key="4">
    <source>
        <dbReference type="ARBA" id="ARBA00022692"/>
    </source>
</evidence>
<keyword evidence="3" id="KW-0410">Iron transport</keyword>
<dbReference type="InterPro" id="IPR000531">
    <property type="entry name" value="Beta-barrel_TonB"/>
</dbReference>
<reference evidence="12" key="1">
    <citation type="submission" date="2018-05" db="EMBL/GenBank/DDBJ databases">
        <authorList>
            <person name="Lanie J.A."/>
            <person name="Ng W.-L."/>
            <person name="Kazmierczak K.M."/>
            <person name="Andrzejewski T.M."/>
            <person name="Davidsen T.M."/>
            <person name="Wayne K.J."/>
            <person name="Tettelin H."/>
            <person name="Glass J.I."/>
            <person name="Rusch D."/>
            <person name="Podicherti R."/>
            <person name="Tsui H.-C.T."/>
            <person name="Winkler M.E."/>
        </authorList>
    </citation>
    <scope>NUCLEOTIDE SEQUENCE</scope>
</reference>
<keyword evidence="8" id="KW-0472">Membrane</keyword>
<evidence type="ECO:0000259" key="11">
    <source>
        <dbReference type="Pfam" id="PF07715"/>
    </source>
</evidence>
<dbReference type="Pfam" id="PF07715">
    <property type="entry name" value="Plug"/>
    <property type="match status" value="1"/>
</dbReference>
<comment type="subcellular location">
    <subcellularLocation>
        <location evidence="1">Cell outer membrane</location>
        <topology evidence="1">Multi-pass membrane protein</topology>
    </subcellularLocation>
</comment>
<dbReference type="Gene3D" id="2.40.170.20">
    <property type="entry name" value="TonB-dependent receptor, beta-barrel domain"/>
    <property type="match status" value="2"/>
</dbReference>
<evidence type="ECO:0000256" key="5">
    <source>
        <dbReference type="ARBA" id="ARBA00023004"/>
    </source>
</evidence>
<evidence type="ECO:0000256" key="7">
    <source>
        <dbReference type="ARBA" id="ARBA00023077"/>
    </source>
</evidence>
<keyword evidence="6" id="KW-0406">Ion transport</keyword>
<evidence type="ECO:0000313" key="12">
    <source>
        <dbReference type="EMBL" id="SUZ77142.1"/>
    </source>
</evidence>
<gene>
    <name evidence="12" type="ORF">METZ01_LOCUS29996</name>
</gene>
<dbReference type="GO" id="GO:0006826">
    <property type="term" value="P:iron ion transport"/>
    <property type="evidence" value="ECO:0007669"/>
    <property type="project" value="UniProtKB-KW"/>
</dbReference>
<keyword evidence="5" id="KW-0408">Iron</keyword>
<organism evidence="12">
    <name type="scientific">marine metagenome</name>
    <dbReference type="NCBI Taxonomy" id="408172"/>
    <lineage>
        <taxon>unclassified sequences</taxon>
        <taxon>metagenomes</taxon>
        <taxon>ecological metagenomes</taxon>
    </lineage>
</organism>
<dbReference type="PANTHER" id="PTHR32552">
    <property type="entry name" value="FERRICHROME IRON RECEPTOR-RELATED"/>
    <property type="match status" value="1"/>
</dbReference>
<protein>
    <recommendedName>
        <fullName evidence="13">TonB-dependent receptor plug domain-containing protein</fullName>
    </recommendedName>
</protein>
<dbReference type="EMBL" id="UINC01001305">
    <property type="protein sequence ID" value="SUZ77142.1"/>
    <property type="molecule type" value="Genomic_DNA"/>
</dbReference>
<evidence type="ECO:0000256" key="8">
    <source>
        <dbReference type="ARBA" id="ARBA00023136"/>
    </source>
</evidence>
<evidence type="ECO:0000256" key="9">
    <source>
        <dbReference type="ARBA" id="ARBA00023237"/>
    </source>
</evidence>
<feature type="domain" description="TonB-dependent receptor-like beta-barrel" evidence="10">
    <location>
        <begin position="353"/>
        <end position="860"/>
    </location>
</feature>
<accession>A0A381QCU3</accession>
<keyword evidence="9" id="KW-0998">Cell outer membrane</keyword>
<evidence type="ECO:0000259" key="10">
    <source>
        <dbReference type="Pfam" id="PF00593"/>
    </source>
</evidence>
<dbReference type="InterPro" id="IPR039426">
    <property type="entry name" value="TonB-dep_rcpt-like"/>
</dbReference>